<name>A0A5E4TZB4_9BURK</name>
<keyword evidence="4" id="KW-1185">Reference proteome</keyword>
<sequence length="139" mass="15031">MTRPPLRIAPLLFSAAASFGTLNAAPAIAQYTGPAASVATSGSVVVPSAMPHVTSVAQALAAPDDAMAVIEGYLVNRLKHEHYTFRDDTGRTLVIELDDKYLPPGHQINDKTRVRITGEVDRHHLRANDIDVKRIDILP</sequence>
<dbReference type="OrthoDB" id="6650354at2"/>
<organism evidence="3 4">
    <name type="scientific">Pandoraea eparura</name>
    <dbReference type="NCBI Taxonomy" id="2508291"/>
    <lineage>
        <taxon>Bacteria</taxon>
        <taxon>Pseudomonadati</taxon>
        <taxon>Pseudomonadota</taxon>
        <taxon>Betaproteobacteria</taxon>
        <taxon>Burkholderiales</taxon>
        <taxon>Burkholderiaceae</taxon>
        <taxon>Pandoraea</taxon>
    </lineage>
</organism>
<evidence type="ECO:0000256" key="2">
    <source>
        <dbReference type="SAM" id="SignalP"/>
    </source>
</evidence>
<protein>
    <submittedName>
        <fullName evidence="3">Stress-induced protein YgiW</fullName>
    </submittedName>
</protein>
<dbReference type="Proteomes" id="UP000400981">
    <property type="component" value="Unassembled WGS sequence"/>
</dbReference>
<evidence type="ECO:0000256" key="1">
    <source>
        <dbReference type="ARBA" id="ARBA00022729"/>
    </source>
</evidence>
<dbReference type="InterPro" id="IPR005220">
    <property type="entry name" value="CarO-like"/>
</dbReference>
<dbReference type="PANTHER" id="PTHR36571">
    <property type="entry name" value="PROTEIN YGIW"/>
    <property type="match status" value="1"/>
</dbReference>
<gene>
    <name evidence="3" type="ORF">PEP31012_01710</name>
</gene>
<dbReference type="Pfam" id="PF04076">
    <property type="entry name" value="BOF"/>
    <property type="match status" value="1"/>
</dbReference>
<dbReference type="SUPFAM" id="SSF101756">
    <property type="entry name" value="Hypothetical protein YgiW"/>
    <property type="match status" value="1"/>
</dbReference>
<accession>A0A5E4TZB4</accession>
<reference evidence="3 4" key="1">
    <citation type="submission" date="2019-08" db="EMBL/GenBank/DDBJ databases">
        <authorList>
            <person name="Peeters C."/>
        </authorList>
    </citation>
    <scope>NUCLEOTIDE SEQUENCE [LARGE SCALE GENOMIC DNA]</scope>
    <source>
        <strain evidence="3 4">LMG 31012</strain>
    </source>
</reference>
<dbReference type="NCBIfam" id="NF033674">
    <property type="entry name" value="stress_OB_fold"/>
    <property type="match status" value="1"/>
</dbReference>
<dbReference type="Gene3D" id="2.40.50.200">
    <property type="entry name" value="Bacterial OB-fold"/>
    <property type="match status" value="1"/>
</dbReference>
<keyword evidence="1 2" id="KW-0732">Signal</keyword>
<feature type="signal peptide" evidence="2">
    <location>
        <begin position="1"/>
        <end position="24"/>
    </location>
</feature>
<dbReference type="AlphaFoldDB" id="A0A5E4TZB4"/>
<feature type="chain" id="PRO_5022836671" evidence="2">
    <location>
        <begin position="25"/>
        <end position="139"/>
    </location>
</feature>
<dbReference type="PANTHER" id="PTHR36571:SF1">
    <property type="entry name" value="PROTEIN YGIW"/>
    <property type="match status" value="1"/>
</dbReference>
<dbReference type="EMBL" id="CABPSH010000003">
    <property type="protein sequence ID" value="VVD93266.1"/>
    <property type="molecule type" value="Genomic_DNA"/>
</dbReference>
<dbReference type="RefSeq" id="WP_150588946.1">
    <property type="nucleotide sequence ID" value="NZ_CABPSH010000003.1"/>
</dbReference>
<evidence type="ECO:0000313" key="4">
    <source>
        <dbReference type="Proteomes" id="UP000400981"/>
    </source>
</evidence>
<proteinExistence type="predicted"/>
<evidence type="ECO:0000313" key="3">
    <source>
        <dbReference type="EMBL" id="VVD93266.1"/>
    </source>
</evidence>
<dbReference type="InterPro" id="IPR036700">
    <property type="entry name" value="BOBF_sf"/>
</dbReference>